<dbReference type="Pfam" id="PF04402">
    <property type="entry name" value="SIMPL"/>
    <property type="match status" value="1"/>
</dbReference>
<dbReference type="InterPro" id="IPR052022">
    <property type="entry name" value="26kDa_periplasmic_antigen"/>
</dbReference>
<dbReference type="RefSeq" id="WP_154767610.1">
    <property type="nucleotide sequence ID" value="NZ_WLYK01000001.1"/>
</dbReference>
<keyword evidence="3" id="KW-1185">Reference proteome</keyword>
<dbReference type="Gene3D" id="3.30.70.2970">
    <property type="entry name" value="Protein of unknown function (DUF541), domain 2"/>
    <property type="match status" value="1"/>
</dbReference>
<evidence type="ECO:0000313" key="3">
    <source>
        <dbReference type="Proteomes" id="UP000460221"/>
    </source>
</evidence>
<dbReference type="AlphaFoldDB" id="A0A7K1FKU2"/>
<dbReference type="PROSITE" id="PS51257">
    <property type="entry name" value="PROKAR_LIPOPROTEIN"/>
    <property type="match status" value="1"/>
</dbReference>
<evidence type="ECO:0000313" key="2">
    <source>
        <dbReference type="EMBL" id="MTD13853.1"/>
    </source>
</evidence>
<dbReference type="Proteomes" id="UP000460221">
    <property type="component" value="Unassembled WGS sequence"/>
</dbReference>
<organism evidence="2 3">
    <name type="scientific">Nakamurella alba</name>
    <dbReference type="NCBI Taxonomy" id="2665158"/>
    <lineage>
        <taxon>Bacteria</taxon>
        <taxon>Bacillati</taxon>
        <taxon>Actinomycetota</taxon>
        <taxon>Actinomycetes</taxon>
        <taxon>Nakamurellales</taxon>
        <taxon>Nakamurellaceae</taxon>
        <taxon>Nakamurella</taxon>
    </lineage>
</organism>
<accession>A0A7K1FKU2</accession>
<dbReference type="GO" id="GO:0006974">
    <property type="term" value="P:DNA damage response"/>
    <property type="evidence" value="ECO:0007669"/>
    <property type="project" value="TreeGrafter"/>
</dbReference>
<feature type="signal peptide" evidence="1">
    <location>
        <begin position="1"/>
        <end position="23"/>
    </location>
</feature>
<sequence>MSRTARIRTVVVASGIATALLTAAGCSTGTAAAGAPAGATATVTSSGTAPGGGSTADRRVITATGVGIVTGTPDTFTLQLGVATSGATAKGAMESNAEKATALIAQLKAGGVLPEDLQTSQLSVQPVYDKEGRTVTGYRVSNMVTATVHDITAAGDLIDAAQSAAGDAIRVDGISFSIDDDSELKAAARADAVRQAQAQAQQMAEAAGVPLGAVASITEAPRTVSPYPMGYAASASDSAMSMPVEAGSQELSVTVQVVYLIG</sequence>
<dbReference type="InterPro" id="IPR007497">
    <property type="entry name" value="SIMPL/DUF541"/>
</dbReference>
<dbReference type="PANTHER" id="PTHR34387:SF1">
    <property type="entry name" value="PERIPLASMIC IMMUNOGENIC PROTEIN"/>
    <property type="match status" value="1"/>
</dbReference>
<dbReference type="PANTHER" id="PTHR34387">
    <property type="entry name" value="SLR1258 PROTEIN"/>
    <property type="match status" value="1"/>
</dbReference>
<reference evidence="2 3" key="1">
    <citation type="submission" date="2019-11" db="EMBL/GenBank/DDBJ databases">
        <authorList>
            <person name="Jiang L.-Q."/>
        </authorList>
    </citation>
    <scope>NUCLEOTIDE SEQUENCE [LARGE SCALE GENOMIC DNA]</scope>
    <source>
        <strain evidence="2 3">YIM 132087</strain>
    </source>
</reference>
<feature type="chain" id="PRO_5039061423" evidence="1">
    <location>
        <begin position="24"/>
        <end position="262"/>
    </location>
</feature>
<gene>
    <name evidence="2" type="ORF">GIS00_07850</name>
</gene>
<dbReference type="Gene3D" id="3.30.110.170">
    <property type="entry name" value="Protein of unknown function (DUF541), domain 1"/>
    <property type="match status" value="1"/>
</dbReference>
<proteinExistence type="predicted"/>
<evidence type="ECO:0000256" key="1">
    <source>
        <dbReference type="SAM" id="SignalP"/>
    </source>
</evidence>
<dbReference type="EMBL" id="WLYK01000001">
    <property type="protein sequence ID" value="MTD13853.1"/>
    <property type="molecule type" value="Genomic_DNA"/>
</dbReference>
<keyword evidence="1" id="KW-0732">Signal</keyword>
<protein>
    <submittedName>
        <fullName evidence="2">DUF541 domain-containing protein</fullName>
    </submittedName>
</protein>
<name>A0A7K1FKU2_9ACTN</name>
<comment type="caution">
    <text evidence="2">The sequence shown here is derived from an EMBL/GenBank/DDBJ whole genome shotgun (WGS) entry which is preliminary data.</text>
</comment>